<feature type="transmembrane region" description="Helical" evidence="8">
    <location>
        <begin position="177"/>
        <end position="197"/>
    </location>
</feature>
<dbReference type="GO" id="GO:0022857">
    <property type="term" value="F:transmembrane transporter activity"/>
    <property type="evidence" value="ECO:0007669"/>
    <property type="project" value="InterPro"/>
</dbReference>
<feature type="transmembrane region" description="Helical" evidence="8">
    <location>
        <begin position="225"/>
        <end position="252"/>
    </location>
</feature>
<organism evidence="9 10">
    <name type="scientific">Corynebacterium kutscheri</name>
    <dbReference type="NCBI Taxonomy" id="35755"/>
    <lineage>
        <taxon>Bacteria</taxon>
        <taxon>Bacillati</taxon>
        <taxon>Actinomycetota</taxon>
        <taxon>Actinomycetes</taxon>
        <taxon>Mycobacteriales</taxon>
        <taxon>Corynebacteriaceae</taxon>
        <taxon>Corynebacterium</taxon>
    </lineage>
</organism>
<dbReference type="PANTHER" id="PTHR30472:SF1">
    <property type="entry name" value="FE(3+) DICITRATE TRANSPORT SYSTEM PERMEASE PROTEIN FECC-RELATED"/>
    <property type="match status" value="1"/>
</dbReference>
<evidence type="ECO:0000256" key="8">
    <source>
        <dbReference type="SAM" id="Phobius"/>
    </source>
</evidence>
<protein>
    <submittedName>
        <fullName evidence="9">ABC-type Fe3+-siderophore transport system, permease component</fullName>
    </submittedName>
</protein>
<dbReference type="OrthoDB" id="9782305at2"/>
<dbReference type="EMBL" id="CP011312">
    <property type="protein sequence ID" value="AKE42254.1"/>
    <property type="molecule type" value="Genomic_DNA"/>
</dbReference>
<dbReference type="GO" id="GO:0005886">
    <property type="term" value="C:plasma membrane"/>
    <property type="evidence" value="ECO:0007669"/>
    <property type="project" value="UniProtKB-SubCell"/>
</dbReference>
<keyword evidence="7 8" id="KW-0472">Membrane</keyword>
<evidence type="ECO:0000256" key="2">
    <source>
        <dbReference type="ARBA" id="ARBA00007935"/>
    </source>
</evidence>
<evidence type="ECO:0000256" key="7">
    <source>
        <dbReference type="ARBA" id="ARBA00023136"/>
    </source>
</evidence>
<feature type="transmembrane region" description="Helical" evidence="8">
    <location>
        <begin position="293"/>
        <end position="313"/>
    </location>
</feature>
<reference evidence="9 10" key="1">
    <citation type="journal article" date="2015" name="Genome Announc.">
        <title>Complete Genome Sequence of Corynebacterium kutscheri DSM 20755, a Corynebacterial Type Strain with Remarkably Low G+C Content of Chromosomal DNA.</title>
        <authorList>
            <person name="Ruckert C."/>
            <person name="Albersmeier A."/>
            <person name="Winkler A."/>
            <person name="Tauch A."/>
        </authorList>
    </citation>
    <scope>NUCLEOTIDE SEQUENCE [LARGE SCALE GENOMIC DNA]</scope>
    <source>
        <strain evidence="9 10">DSM 20755</strain>
    </source>
</reference>
<dbReference type="AlphaFoldDB" id="A0A0F6TE44"/>
<keyword evidence="10" id="KW-1185">Reference proteome</keyword>
<sequence length="322" mass="33403">MKQLTLSLIVLVAAMLASITLGVRDISLSDVYQAILGHTNTVEQAVAAARLPRTILGVLAGAGLSAAGLAFQSITRNPLADPGILGVLHGASLAVVLGITFGWNAPFLLAIIGAGIAGVFVFIIGSMGRSGATPLKLALAGAATTAALVSLIRLISLPQSRVLDSFRHWQVGDIGDTQWPTLRIAIPIIGLALIVLWSQAGSMNALALGDEAATALGFHVSRVRLIVGISGIVLCGMVTALCGPISFIGLVVPHACRMLSSTNHRILVPFSILLGASFLLISDTLGRLIIDNTEIAVGILMPLIGAPVFVWIVHTFKARELA</sequence>
<evidence type="ECO:0000256" key="3">
    <source>
        <dbReference type="ARBA" id="ARBA00022448"/>
    </source>
</evidence>
<keyword evidence="6 8" id="KW-1133">Transmembrane helix</keyword>
<evidence type="ECO:0000256" key="4">
    <source>
        <dbReference type="ARBA" id="ARBA00022475"/>
    </source>
</evidence>
<gene>
    <name evidence="9" type="ORF">UL82_10600</name>
</gene>
<evidence type="ECO:0000313" key="10">
    <source>
        <dbReference type="Proteomes" id="UP000033457"/>
    </source>
</evidence>
<dbReference type="KEGG" id="cku:UL82_10600"/>
<dbReference type="InterPro" id="IPR037294">
    <property type="entry name" value="ABC_BtuC-like"/>
</dbReference>
<dbReference type="SUPFAM" id="SSF81345">
    <property type="entry name" value="ABC transporter involved in vitamin B12 uptake, BtuC"/>
    <property type="match status" value="1"/>
</dbReference>
<dbReference type="GO" id="GO:0033214">
    <property type="term" value="P:siderophore-iron import into cell"/>
    <property type="evidence" value="ECO:0007669"/>
    <property type="project" value="TreeGrafter"/>
</dbReference>
<feature type="transmembrane region" description="Helical" evidence="8">
    <location>
        <begin position="83"/>
        <end position="101"/>
    </location>
</feature>
<keyword evidence="4" id="KW-1003">Cell membrane</keyword>
<comment type="subcellular location">
    <subcellularLocation>
        <location evidence="1">Cell membrane</location>
        <topology evidence="1">Multi-pass membrane protein</topology>
    </subcellularLocation>
</comment>
<dbReference type="RefSeq" id="WP_046440914.1">
    <property type="nucleotide sequence ID" value="NZ_CP011312.1"/>
</dbReference>
<dbReference type="Proteomes" id="UP000033457">
    <property type="component" value="Chromosome"/>
</dbReference>
<dbReference type="STRING" id="35755.UL82_10600"/>
<evidence type="ECO:0000256" key="1">
    <source>
        <dbReference type="ARBA" id="ARBA00004651"/>
    </source>
</evidence>
<feature type="transmembrane region" description="Helical" evidence="8">
    <location>
        <begin position="137"/>
        <end position="157"/>
    </location>
</feature>
<name>A0A0F6TE44_9CORY</name>
<dbReference type="Gene3D" id="1.10.3470.10">
    <property type="entry name" value="ABC transporter involved in vitamin B12 uptake, BtuC"/>
    <property type="match status" value="1"/>
</dbReference>
<comment type="similarity">
    <text evidence="2">Belongs to the binding-protein-dependent transport system permease family. FecCD subfamily.</text>
</comment>
<proteinExistence type="inferred from homology"/>
<evidence type="ECO:0000313" key="9">
    <source>
        <dbReference type="EMBL" id="AKE42254.1"/>
    </source>
</evidence>
<feature type="transmembrane region" description="Helical" evidence="8">
    <location>
        <begin position="107"/>
        <end position="125"/>
    </location>
</feature>
<dbReference type="PANTHER" id="PTHR30472">
    <property type="entry name" value="FERRIC ENTEROBACTIN TRANSPORT SYSTEM PERMEASE PROTEIN"/>
    <property type="match status" value="1"/>
</dbReference>
<dbReference type="InterPro" id="IPR000522">
    <property type="entry name" value="ABC_transptr_permease_BtuC"/>
</dbReference>
<feature type="transmembrane region" description="Helical" evidence="8">
    <location>
        <begin position="54"/>
        <end position="71"/>
    </location>
</feature>
<evidence type="ECO:0000256" key="5">
    <source>
        <dbReference type="ARBA" id="ARBA00022692"/>
    </source>
</evidence>
<dbReference type="FunFam" id="1.10.3470.10:FF:000001">
    <property type="entry name" value="Vitamin B12 ABC transporter permease BtuC"/>
    <property type="match status" value="1"/>
</dbReference>
<accession>A0A0F6TE44</accession>
<keyword evidence="5 8" id="KW-0812">Transmembrane</keyword>
<evidence type="ECO:0000256" key="6">
    <source>
        <dbReference type="ARBA" id="ARBA00022989"/>
    </source>
</evidence>
<feature type="transmembrane region" description="Helical" evidence="8">
    <location>
        <begin position="264"/>
        <end position="281"/>
    </location>
</feature>
<keyword evidence="3" id="KW-0813">Transport</keyword>
<dbReference type="Pfam" id="PF01032">
    <property type="entry name" value="FecCD"/>
    <property type="match status" value="1"/>
</dbReference>
<dbReference type="HOGENOM" id="CLU_013016_1_0_11"/>
<dbReference type="CDD" id="cd06550">
    <property type="entry name" value="TM_ABC_iron-siderophores_like"/>
    <property type="match status" value="1"/>
</dbReference>